<reference evidence="3" key="2">
    <citation type="submission" date="2016-04" db="EMBL/GenBank/DDBJ databases">
        <title>First Complete Genome Sequence of a Subdivision 6 Acidobacterium.</title>
        <authorList>
            <person name="Huang S."/>
            <person name="Vieira S."/>
            <person name="Bunk B."/>
            <person name="Riedel T."/>
            <person name="Sproeer C."/>
            <person name="Overmann J."/>
        </authorList>
    </citation>
    <scope>NUCLEOTIDE SEQUENCE [LARGE SCALE GENOMIC DNA]</scope>
    <source>
        <strain evidence="3">DSM 100886 HEG_-6_39</strain>
    </source>
</reference>
<feature type="region of interest" description="Disordered" evidence="1">
    <location>
        <begin position="1"/>
        <end position="42"/>
    </location>
</feature>
<protein>
    <submittedName>
        <fullName evidence="2">Uncharacterized protein</fullName>
    </submittedName>
</protein>
<evidence type="ECO:0000256" key="1">
    <source>
        <dbReference type="SAM" id="MobiDB-lite"/>
    </source>
</evidence>
<reference evidence="2 3" key="1">
    <citation type="journal article" date="2016" name="Genome Announc.">
        <title>First Complete Genome Sequence of a Subdivision 6 Acidobacterium Strain.</title>
        <authorList>
            <person name="Huang S."/>
            <person name="Vieira S."/>
            <person name="Bunk B."/>
            <person name="Riedel T."/>
            <person name="Sproer C."/>
            <person name="Overmann J."/>
        </authorList>
    </citation>
    <scope>NUCLEOTIDE SEQUENCE [LARGE SCALE GENOMIC DNA]</scope>
    <source>
        <strain evidence="3">DSM 100886 HEG_-6_39</strain>
    </source>
</reference>
<name>A0A143PJV2_LUTPR</name>
<evidence type="ECO:0000313" key="3">
    <source>
        <dbReference type="Proteomes" id="UP000076079"/>
    </source>
</evidence>
<accession>A0A143PJV2</accession>
<feature type="compositionally biased region" description="Polar residues" evidence="1">
    <location>
        <begin position="18"/>
        <end position="30"/>
    </location>
</feature>
<feature type="compositionally biased region" description="Basic residues" evidence="1">
    <location>
        <begin position="96"/>
        <end position="115"/>
    </location>
</feature>
<evidence type="ECO:0000313" key="2">
    <source>
        <dbReference type="EMBL" id="AMY08530.1"/>
    </source>
</evidence>
<dbReference type="AlphaFoldDB" id="A0A143PJV2"/>
<dbReference type="STRING" id="1855912.LuPra_01731"/>
<dbReference type="KEGG" id="abac:LuPra_01731"/>
<gene>
    <name evidence="2" type="ORF">LuPra_01731</name>
</gene>
<dbReference type="EMBL" id="CP015136">
    <property type="protein sequence ID" value="AMY08530.1"/>
    <property type="molecule type" value="Genomic_DNA"/>
</dbReference>
<dbReference type="Proteomes" id="UP000076079">
    <property type="component" value="Chromosome"/>
</dbReference>
<feature type="region of interest" description="Disordered" evidence="1">
    <location>
        <begin position="89"/>
        <end position="115"/>
    </location>
</feature>
<organism evidence="2 3">
    <name type="scientific">Luteitalea pratensis</name>
    <dbReference type="NCBI Taxonomy" id="1855912"/>
    <lineage>
        <taxon>Bacteria</taxon>
        <taxon>Pseudomonadati</taxon>
        <taxon>Acidobacteriota</taxon>
        <taxon>Vicinamibacteria</taxon>
        <taxon>Vicinamibacterales</taxon>
        <taxon>Vicinamibacteraceae</taxon>
        <taxon>Luteitalea</taxon>
    </lineage>
</organism>
<keyword evidence="3" id="KW-1185">Reference proteome</keyword>
<proteinExistence type="predicted"/>
<feature type="compositionally biased region" description="Low complexity" evidence="1">
    <location>
        <begin position="1"/>
        <end position="15"/>
    </location>
</feature>
<sequence length="115" mass="12656">MAPTAQNPNPATAKAWSTGVSKGIHSNASSGGMAKAATSPFVSRKRATEELVWVDVMHAKRDEYTWADDRQVTLAQRSPDAVKDTAGLIEESIARSQRRKARPRRPKRARRSARS</sequence>